<evidence type="ECO:0000256" key="2">
    <source>
        <dbReference type="SAM" id="Phobius"/>
    </source>
</evidence>
<sequence>SSTKLVLVQHLNNESERKGLWEDFFGANGIVVLAVFVCVLATSLVWLIVLCYTRSKHDGALSTNTESTEFQPVDSSSHGSLEKPTLHRHLHSRSDLMSTPIRHNCQSFPRNYVEQTMGNPLNPASPSDRHFCDRIHQNRTLQQHPVRALSTSHMHNTRIESAHVHRSTQCLSSPAGPRCASNPHKRP</sequence>
<keyword evidence="2" id="KW-1133">Transmembrane helix</keyword>
<evidence type="ECO:0000313" key="4">
    <source>
        <dbReference type="Proteomes" id="UP000007875"/>
    </source>
</evidence>
<accession>H2ZFG2</accession>
<keyword evidence="2" id="KW-0812">Transmembrane</keyword>
<reference evidence="4" key="1">
    <citation type="submission" date="2003-08" db="EMBL/GenBank/DDBJ databases">
        <authorList>
            <person name="Birren B."/>
            <person name="Nusbaum C."/>
            <person name="Abebe A."/>
            <person name="Abouelleil A."/>
            <person name="Adekoya E."/>
            <person name="Ait-zahra M."/>
            <person name="Allen N."/>
            <person name="Allen T."/>
            <person name="An P."/>
            <person name="Anderson M."/>
            <person name="Anderson S."/>
            <person name="Arachchi H."/>
            <person name="Armbruster J."/>
            <person name="Bachantsang P."/>
            <person name="Baldwin J."/>
            <person name="Barry A."/>
            <person name="Bayul T."/>
            <person name="Blitshsteyn B."/>
            <person name="Bloom T."/>
            <person name="Blye J."/>
            <person name="Boguslavskiy L."/>
            <person name="Borowsky M."/>
            <person name="Boukhgalter B."/>
            <person name="Brunache A."/>
            <person name="Butler J."/>
            <person name="Calixte N."/>
            <person name="Calvo S."/>
            <person name="Camarata J."/>
            <person name="Campo K."/>
            <person name="Chang J."/>
            <person name="Cheshatsang Y."/>
            <person name="Citroen M."/>
            <person name="Collymore A."/>
            <person name="Considine T."/>
            <person name="Cook A."/>
            <person name="Cooke P."/>
            <person name="Corum B."/>
            <person name="Cuomo C."/>
            <person name="David R."/>
            <person name="Dawoe T."/>
            <person name="Degray S."/>
            <person name="Dodge S."/>
            <person name="Dooley K."/>
            <person name="Dorje P."/>
            <person name="Dorjee K."/>
            <person name="Dorris L."/>
            <person name="Duffey N."/>
            <person name="Dupes A."/>
            <person name="Elkins T."/>
            <person name="Engels R."/>
            <person name="Erickson J."/>
            <person name="Farina A."/>
            <person name="Faro S."/>
            <person name="Ferreira P."/>
            <person name="Fischer H."/>
            <person name="Fitzgerald M."/>
            <person name="Foley K."/>
            <person name="Gage D."/>
            <person name="Galagan J."/>
            <person name="Gearin G."/>
            <person name="Gnerre S."/>
            <person name="Gnirke A."/>
            <person name="Goyette A."/>
            <person name="Graham J."/>
            <person name="Grandbois E."/>
            <person name="Gyaltsen K."/>
            <person name="Hafez N."/>
            <person name="Hagopian D."/>
            <person name="Hagos B."/>
            <person name="Hall J."/>
            <person name="Hatcher B."/>
            <person name="Heller A."/>
            <person name="Higgins H."/>
            <person name="Honan T."/>
            <person name="Horn A."/>
            <person name="Houde N."/>
            <person name="Hughes L."/>
            <person name="Hulme W."/>
            <person name="Husby E."/>
            <person name="Iliev I."/>
            <person name="Jaffe D."/>
            <person name="Jones C."/>
            <person name="Kamal M."/>
            <person name="Kamat A."/>
            <person name="Kamvysselis M."/>
            <person name="Karlsson E."/>
            <person name="Kells C."/>
            <person name="Kieu A."/>
            <person name="Kisner P."/>
            <person name="Kodira C."/>
            <person name="Kulbokas E."/>
            <person name="Labutti K."/>
            <person name="Lama D."/>
            <person name="Landers T."/>
            <person name="Leger J."/>
            <person name="Levine S."/>
            <person name="Lewis D."/>
            <person name="Lewis T."/>
            <person name="Lindblad-toh K."/>
            <person name="Liu X."/>
            <person name="Lokyitsang T."/>
            <person name="Lokyitsang Y."/>
            <person name="Lucien O."/>
            <person name="Lui A."/>
            <person name="Ma L.J."/>
            <person name="Mabbitt R."/>
            <person name="Macdonald J."/>
            <person name="Maclean C."/>
            <person name="Major J."/>
            <person name="Manning J."/>
            <person name="Marabella R."/>
            <person name="Maru K."/>
            <person name="Matthews C."/>
            <person name="Mauceli E."/>
            <person name="Mccarthy M."/>
            <person name="Mcdonough S."/>
            <person name="Mcghee T."/>
            <person name="Meldrim J."/>
            <person name="Meneus L."/>
            <person name="Mesirov J."/>
            <person name="Mihalev A."/>
            <person name="Mihova T."/>
            <person name="Mikkelsen T."/>
            <person name="Mlenga V."/>
            <person name="Moru K."/>
            <person name="Mozes J."/>
            <person name="Mulrain L."/>
            <person name="Munson G."/>
            <person name="Naylor J."/>
            <person name="Newes C."/>
            <person name="Nguyen C."/>
            <person name="Nguyen N."/>
            <person name="Nguyen T."/>
            <person name="Nicol R."/>
            <person name="Nielsen C."/>
            <person name="Nizzari M."/>
            <person name="Norbu C."/>
            <person name="Norbu N."/>
            <person name="O'donnell P."/>
            <person name="Okoawo O."/>
            <person name="O'leary S."/>
            <person name="Omotosho B."/>
            <person name="O'neill K."/>
            <person name="Osman S."/>
            <person name="Parker S."/>
            <person name="Perrin D."/>
            <person name="Phunkhang P."/>
            <person name="Piqani B."/>
            <person name="Purcell S."/>
            <person name="Rachupka T."/>
            <person name="Ramasamy U."/>
            <person name="Rameau R."/>
            <person name="Ray V."/>
            <person name="Raymond C."/>
            <person name="Retta R."/>
            <person name="Richardson S."/>
            <person name="Rise C."/>
            <person name="Rodriguez J."/>
            <person name="Rogers J."/>
            <person name="Rogov P."/>
            <person name="Rutman M."/>
            <person name="Schupbach R."/>
            <person name="Seaman C."/>
            <person name="Settipalli S."/>
            <person name="Sharpe T."/>
            <person name="Sheridan J."/>
            <person name="Sherpa N."/>
            <person name="Shi J."/>
            <person name="Smirnov S."/>
            <person name="Smith C."/>
            <person name="Sougnez C."/>
            <person name="Spencer B."/>
            <person name="Stalker J."/>
            <person name="Stange-thomann N."/>
            <person name="Stavropoulos S."/>
            <person name="Stetson K."/>
            <person name="Stone C."/>
            <person name="Stone S."/>
            <person name="Stubbs M."/>
            <person name="Talamas J."/>
            <person name="Tchuinga P."/>
            <person name="Tenzing P."/>
            <person name="Tesfaye S."/>
            <person name="Theodore J."/>
            <person name="Thoulutsang Y."/>
            <person name="Topham K."/>
            <person name="Towey S."/>
            <person name="Tsamla T."/>
            <person name="Tsomo N."/>
            <person name="Vallee D."/>
            <person name="Vassiliev H."/>
            <person name="Venkataraman V."/>
            <person name="Vinson J."/>
            <person name="Vo A."/>
            <person name="Wade C."/>
            <person name="Wang S."/>
            <person name="Wangchuk T."/>
            <person name="Wangdi T."/>
            <person name="Whittaker C."/>
            <person name="Wilkinson J."/>
            <person name="Wu Y."/>
            <person name="Wyman D."/>
            <person name="Yadav S."/>
            <person name="Yang S."/>
            <person name="Yang X."/>
            <person name="Yeager S."/>
            <person name="Yee E."/>
            <person name="Young G."/>
            <person name="Zainoun J."/>
            <person name="Zembeck L."/>
            <person name="Zimmer A."/>
            <person name="Zody M."/>
            <person name="Lander E."/>
        </authorList>
    </citation>
    <scope>NUCLEOTIDE SEQUENCE [LARGE SCALE GENOMIC DNA]</scope>
</reference>
<keyword evidence="4" id="KW-1185">Reference proteome</keyword>
<organism evidence="3 4">
    <name type="scientific">Ciona savignyi</name>
    <name type="common">Pacific transparent sea squirt</name>
    <dbReference type="NCBI Taxonomy" id="51511"/>
    <lineage>
        <taxon>Eukaryota</taxon>
        <taxon>Metazoa</taxon>
        <taxon>Chordata</taxon>
        <taxon>Tunicata</taxon>
        <taxon>Ascidiacea</taxon>
        <taxon>Phlebobranchia</taxon>
        <taxon>Cionidae</taxon>
        <taxon>Ciona</taxon>
    </lineage>
</organism>
<keyword evidence="2" id="KW-0472">Membrane</keyword>
<dbReference type="InParanoid" id="H2ZFG2"/>
<dbReference type="AlphaFoldDB" id="H2ZFG2"/>
<feature type="compositionally biased region" description="Polar residues" evidence="1">
    <location>
        <begin position="61"/>
        <end position="79"/>
    </location>
</feature>
<dbReference type="HOGENOM" id="CLU_1450760_0_0_1"/>
<name>H2ZFG2_CIOSA</name>
<proteinExistence type="predicted"/>
<reference evidence="3" key="3">
    <citation type="submission" date="2025-09" db="UniProtKB">
        <authorList>
            <consortium name="Ensembl"/>
        </authorList>
    </citation>
    <scope>IDENTIFICATION</scope>
</reference>
<feature type="region of interest" description="Disordered" evidence="1">
    <location>
        <begin position="61"/>
        <end position="84"/>
    </location>
</feature>
<dbReference type="Ensembl" id="ENSCSAVT00000016509.1">
    <property type="protein sequence ID" value="ENSCSAVP00000016328.1"/>
    <property type="gene ID" value="ENSCSAVG00000009612.1"/>
</dbReference>
<protein>
    <submittedName>
        <fullName evidence="3">Uncharacterized protein</fullName>
    </submittedName>
</protein>
<evidence type="ECO:0000313" key="3">
    <source>
        <dbReference type="Ensembl" id="ENSCSAVP00000016328.1"/>
    </source>
</evidence>
<evidence type="ECO:0000256" key="1">
    <source>
        <dbReference type="SAM" id="MobiDB-lite"/>
    </source>
</evidence>
<feature type="transmembrane region" description="Helical" evidence="2">
    <location>
        <begin position="30"/>
        <end position="52"/>
    </location>
</feature>
<feature type="region of interest" description="Disordered" evidence="1">
    <location>
        <begin position="162"/>
        <end position="187"/>
    </location>
</feature>
<dbReference type="Proteomes" id="UP000007875">
    <property type="component" value="Unassembled WGS sequence"/>
</dbReference>
<reference evidence="3" key="2">
    <citation type="submission" date="2025-08" db="UniProtKB">
        <authorList>
            <consortium name="Ensembl"/>
        </authorList>
    </citation>
    <scope>IDENTIFICATION</scope>
</reference>